<dbReference type="InterPro" id="IPR007109">
    <property type="entry name" value="Brix"/>
</dbReference>
<proteinExistence type="inferred from homology"/>
<reference evidence="9" key="1">
    <citation type="submission" date="2019-12" db="UniProtKB">
        <authorList>
            <consortium name="WormBaseParasite"/>
        </authorList>
    </citation>
    <scope>IDENTIFICATION</scope>
</reference>
<evidence type="ECO:0000256" key="4">
    <source>
        <dbReference type="ARBA" id="ARBA00023242"/>
    </source>
</evidence>
<dbReference type="PANTHER" id="PTHR12728">
    <property type="entry name" value="BRIX DOMAIN CONTAINING PROTEIN"/>
    <property type="match status" value="1"/>
</dbReference>
<evidence type="ECO:0000313" key="8">
    <source>
        <dbReference type="Proteomes" id="UP000046395"/>
    </source>
</evidence>
<dbReference type="GO" id="GO:0000463">
    <property type="term" value="P:maturation of LSU-rRNA from tricistronic rRNA transcript (SSU-rRNA, 5.8S rRNA, LSU-rRNA)"/>
    <property type="evidence" value="ECO:0007669"/>
    <property type="project" value="TreeGrafter"/>
</dbReference>
<dbReference type="PROSITE" id="PS50833">
    <property type="entry name" value="BRIX"/>
    <property type="match status" value="1"/>
</dbReference>
<organism evidence="8 9">
    <name type="scientific">Trichuris muris</name>
    <name type="common">Mouse whipworm</name>
    <dbReference type="NCBI Taxonomy" id="70415"/>
    <lineage>
        <taxon>Eukaryota</taxon>
        <taxon>Metazoa</taxon>
        <taxon>Ecdysozoa</taxon>
        <taxon>Nematoda</taxon>
        <taxon>Enoplea</taxon>
        <taxon>Dorylaimia</taxon>
        <taxon>Trichinellida</taxon>
        <taxon>Trichuridae</taxon>
        <taxon>Trichuris</taxon>
    </lineage>
</organism>
<evidence type="ECO:0000256" key="6">
    <source>
        <dbReference type="RuleBase" id="RU367086"/>
    </source>
</evidence>
<comment type="subcellular location">
    <subcellularLocation>
        <location evidence="1 6">Nucleus</location>
        <location evidence="1 6">Nucleolus</location>
    </subcellularLocation>
</comment>
<keyword evidence="8" id="KW-1185">Reference proteome</keyword>
<dbReference type="GO" id="GO:0005730">
    <property type="term" value="C:nucleolus"/>
    <property type="evidence" value="ECO:0007669"/>
    <property type="project" value="UniProtKB-SubCell"/>
</dbReference>
<dbReference type="AlphaFoldDB" id="A0A5S6Q8X1"/>
<dbReference type="WBParaSite" id="TMUE_1000003633.1">
    <property type="protein sequence ID" value="TMUE_1000003633.1"/>
    <property type="gene ID" value="WBGene00289591"/>
</dbReference>
<name>A0A5S6Q8X1_TRIMR</name>
<dbReference type="Proteomes" id="UP000046395">
    <property type="component" value="Unassembled WGS sequence"/>
</dbReference>
<evidence type="ECO:0000256" key="2">
    <source>
        <dbReference type="ARBA" id="ARBA00010782"/>
    </source>
</evidence>
<feature type="domain" description="Brix" evidence="7">
    <location>
        <begin position="44"/>
        <end position="247"/>
    </location>
</feature>
<dbReference type="STRING" id="70415.A0A5S6Q8X1"/>
<dbReference type="GO" id="GO:0000027">
    <property type="term" value="P:ribosomal large subunit assembly"/>
    <property type="evidence" value="ECO:0007669"/>
    <property type="project" value="InterPro"/>
</dbReference>
<sequence>MDGVPPKLKTSIPLDLNALVRKPKTQAGKRFLKKRAPKLIENDKSVIFIRGSKTSRTVEECLDNLVQLKKPNAVRLQRRNPFLPFQSEAPFEKFSEKYDASLFCFISNSKKRPNNLVLGRLFDFHLLDMFEFGVEKFASINAFKGCHIPIGAKPCLLFMGEEFQSDPVFVRMKSLFIDFFRGPVVSKLRLQGIEYALTFTVVDGRILLRAYSIRLKKSNTKVPLVQLEPAGPSMDLTIRRNKIASDGLYKSACRVPSATKPKKVKNVEQDVFGTTHGRIHVKQQSFNSLKISKIKGLKARTSAKKRNAALAKNTVSFS</sequence>
<evidence type="ECO:0000256" key="1">
    <source>
        <dbReference type="ARBA" id="ARBA00004604"/>
    </source>
</evidence>
<dbReference type="Pfam" id="PF04427">
    <property type="entry name" value="Brix"/>
    <property type="match status" value="1"/>
</dbReference>
<protein>
    <recommendedName>
        <fullName evidence="3 6">Ribosome production factor 2 homolog</fullName>
    </recommendedName>
    <alternativeName>
        <fullName evidence="5 6">Ribosome biogenesis protein RPF2 homolog</fullName>
    </alternativeName>
</protein>
<comment type="similarity">
    <text evidence="2 6">Belongs to the RPF2 family.</text>
</comment>
<evidence type="ECO:0000256" key="3">
    <source>
        <dbReference type="ARBA" id="ARBA00020387"/>
    </source>
</evidence>
<dbReference type="InterPro" id="IPR039770">
    <property type="entry name" value="Rpf2"/>
</dbReference>
<evidence type="ECO:0000259" key="7">
    <source>
        <dbReference type="PROSITE" id="PS50833"/>
    </source>
</evidence>
<evidence type="ECO:0000313" key="9">
    <source>
        <dbReference type="WBParaSite" id="TMUE_1000003633.1"/>
    </source>
</evidence>
<evidence type="ECO:0000256" key="5">
    <source>
        <dbReference type="ARBA" id="ARBA00030889"/>
    </source>
</evidence>
<dbReference type="PANTHER" id="PTHR12728:SF0">
    <property type="entry name" value="RIBOSOME PRODUCTION FACTOR 2 HOMOLOG"/>
    <property type="match status" value="1"/>
</dbReference>
<keyword evidence="4 6" id="KW-0539">Nucleus</keyword>
<dbReference type="GO" id="GO:0019843">
    <property type="term" value="F:rRNA binding"/>
    <property type="evidence" value="ECO:0007669"/>
    <property type="project" value="UniProtKB-UniRule"/>
</dbReference>
<accession>A0A5S6Q8X1</accession>
<dbReference type="SMART" id="SM00879">
    <property type="entry name" value="Brix"/>
    <property type="match status" value="1"/>
</dbReference>